<dbReference type="EMBL" id="CP036289">
    <property type="protein sequence ID" value="QDU75346.1"/>
    <property type="molecule type" value="Genomic_DNA"/>
</dbReference>
<dbReference type="InterPro" id="IPR020941">
    <property type="entry name" value="SUFU-like_domain"/>
</dbReference>
<dbReference type="PANTHER" id="PTHR10928:SF2">
    <property type="entry name" value="SUPPRESSOR OF FUSED HOMOLOG"/>
    <property type="match status" value="1"/>
</dbReference>
<dbReference type="Proteomes" id="UP000318626">
    <property type="component" value="Chromosome"/>
</dbReference>
<dbReference type="InterPro" id="IPR037181">
    <property type="entry name" value="SUFU_N"/>
</dbReference>
<dbReference type="InterPro" id="IPR007768">
    <property type="entry name" value="Suppressor_of_fused"/>
</dbReference>
<keyword evidence="3" id="KW-1185">Reference proteome</keyword>
<proteinExistence type="predicted"/>
<dbReference type="RefSeq" id="WP_144972647.1">
    <property type="nucleotide sequence ID" value="NZ_CP036289.1"/>
</dbReference>
<evidence type="ECO:0000313" key="2">
    <source>
        <dbReference type="EMBL" id="QDU75346.1"/>
    </source>
</evidence>
<dbReference type="AlphaFoldDB" id="A0A518C7Y3"/>
<gene>
    <name evidence="2" type="ORF">Pan97_23760</name>
</gene>
<dbReference type="GO" id="GO:0005737">
    <property type="term" value="C:cytoplasm"/>
    <property type="evidence" value="ECO:0007669"/>
    <property type="project" value="TreeGrafter"/>
</dbReference>
<dbReference type="SUPFAM" id="SSF103359">
    <property type="entry name" value="Suppressor of Fused, N-terminal domain"/>
    <property type="match status" value="1"/>
</dbReference>
<sequence length="354" mass="38615">MNDEADHSLEDSDDAPGWDAIEAALAPIYGDREPMHYGTVLPMSLGGQDPLQGISAYKNLEPQPHYHFVTFGFSELYEKESDDPDVSGFGFELTFRLACGADAPEEPPHWPLNFLQNLGRYVFSTGNAFDERHHMTLNGPIALGEETDITAIMLMLDPQLQEIDTPNGKLKFLQIVGLCTDEHHLIEEGYFDAVALRVEKTAPLAITEIWRDSILKDPKTLDEITASEPSTNQSEVFGSIAQWEEADGKLLIQIGATVVRQLKGILKNVLSQGESGVVYGKGSGIVFQPGDGVEWEVDEGLLIVTLPPELAAALADSMQAERGVFSVPETDLVAIEVLPVDIKDADGNVIKTVG</sequence>
<dbReference type="Pfam" id="PF05076">
    <property type="entry name" value="SUFU"/>
    <property type="match status" value="1"/>
</dbReference>
<reference evidence="3" key="1">
    <citation type="submission" date="2019-02" db="EMBL/GenBank/DDBJ databases">
        <title>Deep-cultivation of Planctomycetes and their phenomic and genomic characterization uncovers novel biology.</title>
        <authorList>
            <person name="Wiegand S."/>
            <person name="Jogler M."/>
            <person name="Boedeker C."/>
            <person name="Pinto D."/>
            <person name="Vollmers J."/>
            <person name="Rivas-Marin E."/>
            <person name="Kohn T."/>
            <person name="Peeters S.H."/>
            <person name="Heuer A."/>
            <person name="Rast P."/>
            <person name="Oberbeckmann S."/>
            <person name="Bunk B."/>
            <person name="Jeske O."/>
            <person name="Meyerdierks A."/>
            <person name="Storesund J.E."/>
            <person name="Kallscheuer N."/>
            <person name="Luecker S."/>
            <person name="Lage O.M."/>
            <person name="Pohl T."/>
            <person name="Merkel B.J."/>
            <person name="Hornburger P."/>
            <person name="Mueller R.-W."/>
            <person name="Bruemmer F."/>
            <person name="Labrenz M."/>
            <person name="Spormann A.M."/>
            <person name="Op den Camp H."/>
            <person name="Overmann J."/>
            <person name="Amann R."/>
            <person name="Jetten M.S.M."/>
            <person name="Mascher T."/>
            <person name="Medema M.H."/>
            <person name="Devos D.P."/>
            <person name="Kaster A.-K."/>
            <person name="Ovreas L."/>
            <person name="Rohde M."/>
            <person name="Galperin M.Y."/>
            <person name="Jogler C."/>
        </authorList>
    </citation>
    <scope>NUCLEOTIDE SEQUENCE [LARGE SCALE GENOMIC DNA]</scope>
    <source>
        <strain evidence="3">Pan97</strain>
    </source>
</reference>
<dbReference type="KEGG" id="bvo:Pan97_23760"/>
<evidence type="ECO:0000259" key="1">
    <source>
        <dbReference type="Pfam" id="PF05076"/>
    </source>
</evidence>
<dbReference type="OrthoDB" id="9023549at2"/>
<organism evidence="2 3">
    <name type="scientific">Bremerella volcania</name>
    <dbReference type="NCBI Taxonomy" id="2527984"/>
    <lineage>
        <taxon>Bacteria</taxon>
        <taxon>Pseudomonadati</taxon>
        <taxon>Planctomycetota</taxon>
        <taxon>Planctomycetia</taxon>
        <taxon>Pirellulales</taxon>
        <taxon>Pirellulaceae</taxon>
        <taxon>Bremerella</taxon>
    </lineage>
</organism>
<evidence type="ECO:0000313" key="3">
    <source>
        <dbReference type="Proteomes" id="UP000318626"/>
    </source>
</evidence>
<accession>A0A518C7Y3</accession>
<name>A0A518C7Y3_9BACT</name>
<feature type="domain" description="Suppressor of fused-like" evidence="1">
    <location>
        <begin position="47"/>
        <end position="211"/>
    </location>
</feature>
<dbReference type="PANTHER" id="PTHR10928">
    <property type="entry name" value="SUPPRESSOR OF FUSED"/>
    <property type="match status" value="1"/>
</dbReference>
<protein>
    <submittedName>
        <fullName evidence="2">Suppressor of fused protein (SUFU)</fullName>
    </submittedName>
</protein>